<feature type="compositionally biased region" description="Polar residues" evidence="4">
    <location>
        <begin position="33"/>
        <end position="42"/>
    </location>
</feature>
<feature type="compositionally biased region" description="Basic and acidic residues" evidence="4">
    <location>
        <begin position="179"/>
        <end position="189"/>
    </location>
</feature>
<feature type="region of interest" description="Disordered" evidence="4">
    <location>
        <begin position="286"/>
        <end position="310"/>
    </location>
</feature>
<comment type="caution">
    <text evidence="6">The sequence shown here is derived from an EMBL/GenBank/DDBJ whole genome shotgun (WGS) entry which is preliminary data.</text>
</comment>
<feature type="compositionally biased region" description="Polar residues" evidence="4">
    <location>
        <begin position="142"/>
        <end position="154"/>
    </location>
</feature>
<feature type="compositionally biased region" description="Polar residues" evidence="4">
    <location>
        <begin position="286"/>
        <end position="297"/>
    </location>
</feature>
<evidence type="ECO:0000259" key="5">
    <source>
        <dbReference type="PROSITE" id="PS50217"/>
    </source>
</evidence>
<reference evidence="6 7" key="1">
    <citation type="journal article" date="2024" name="Nat. Commun.">
        <title>Phylogenomics reveals the evolutionary origins of lichenization in chlorophyte algae.</title>
        <authorList>
            <person name="Puginier C."/>
            <person name="Libourel C."/>
            <person name="Otte J."/>
            <person name="Skaloud P."/>
            <person name="Haon M."/>
            <person name="Grisel S."/>
            <person name="Petersen M."/>
            <person name="Berrin J.G."/>
            <person name="Delaux P.M."/>
            <person name="Dal Grande F."/>
            <person name="Keller J."/>
        </authorList>
    </citation>
    <scope>NUCLEOTIDE SEQUENCE [LARGE SCALE GENOMIC DNA]</scope>
    <source>
        <strain evidence="6 7">SAG 2145</strain>
    </source>
</reference>
<organism evidence="6 7">
    <name type="scientific">Apatococcus lobatus</name>
    <dbReference type="NCBI Taxonomy" id="904363"/>
    <lineage>
        <taxon>Eukaryota</taxon>
        <taxon>Viridiplantae</taxon>
        <taxon>Chlorophyta</taxon>
        <taxon>core chlorophytes</taxon>
        <taxon>Trebouxiophyceae</taxon>
        <taxon>Chlorellales</taxon>
        <taxon>Chlorellaceae</taxon>
        <taxon>Apatococcus</taxon>
    </lineage>
</organism>
<sequence>MGDRDIVNSGMNFGRQPLDLRVAHFGGPLGSGNERSGSNPGLSQGHDAFGFEDGAQGGTGLDLDSATLSAVLGNESLLSQPKSGSDASQQTGTMDLSSILAASIGMLPGQVPNLLQTDGLISALSNGSGAFQLPCGPPVLRKTSNGRSHSSSTLERLRNNSDLRRTSGEDDDEGLESDSDSKDGSDLKRKAPVSDAERKRRRQEINRQSARRIRERRNNEMENLKQQVSTLQQQQGLLLKYASQLAREKNQLVQRTLDLTERWNNSAAENLDLRSRLQEANNQLPGISARLPNSSPILLSPTPLGAKYPQ</sequence>
<dbReference type="AlphaFoldDB" id="A0AAW1QHK7"/>
<name>A0AAW1QHK7_9CHLO</name>
<dbReference type="SUPFAM" id="SSF57959">
    <property type="entry name" value="Leucine zipper domain"/>
    <property type="match status" value="1"/>
</dbReference>
<dbReference type="SMART" id="SM00338">
    <property type="entry name" value="BRLZ"/>
    <property type="match status" value="1"/>
</dbReference>
<dbReference type="PANTHER" id="PTHR23351:SF24">
    <property type="entry name" value="ACTIVATING TRANSCRIPTION FACTOR 3-RELATED"/>
    <property type="match status" value="1"/>
</dbReference>
<keyword evidence="2" id="KW-0238">DNA-binding</keyword>
<keyword evidence="3" id="KW-0804">Transcription</keyword>
<keyword evidence="1" id="KW-0805">Transcription regulation</keyword>
<feature type="region of interest" description="Disordered" evidence="4">
    <location>
        <begin position="135"/>
        <end position="220"/>
    </location>
</feature>
<feature type="compositionally biased region" description="Basic and acidic residues" evidence="4">
    <location>
        <begin position="155"/>
        <end position="168"/>
    </location>
</feature>
<evidence type="ECO:0000256" key="1">
    <source>
        <dbReference type="ARBA" id="ARBA00023015"/>
    </source>
</evidence>
<gene>
    <name evidence="6" type="ORF">WJX74_003309</name>
</gene>
<dbReference type="InterPro" id="IPR000837">
    <property type="entry name" value="AP-1"/>
</dbReference>
<evidence type="ECO:0000313" key="7">
    <source>
        <dbReference type="Proteomes" id="UP001438707"/>
    </source>
</evidence>
<proteinExistence type="predicted"/>
<protein>
    <recommendedName>
        <fullName evidence="5">BZIP domain-containing protein</fullName>
    </recommendedName>
</protein>
<dbReference type="Proteomes" id="UP001438707">
    <property type="component" value="Unassembled WGS sequence"/>
</dbReference>
<dbReference type="EMBL" id="JALJOS010000042">
    <property type="protein sequence ID" value="KAK9820897.1"/>
    <property type="molecule type" value="Genomic_DNA"/>
</dbReference>
<keyword evidence="7" id="KW-1185">Reference proteome</keyword>
<evidence type="ECO:0000256" key="2">
    <source>
        <dbReference type="ARBA" id="ARBA00023125"/>
    </source>
</evidence>
<dbReference type="GO" id="GO:0005634">
    <property type="term" value="C:nucleus"/>
    <property type="evidence" value="ECO:0007669"/>
    <property type="project" value="TreeGrafter"/>
</dbReference>
<dbReference type="GO" id="GO:0000978">
    <property type="term" value="F:RNA polymerase II cis-regulatory region sequence-specific DNA binding"/>
    <property type="evidence" value="ECO:0007669"/>
    <property type="project" value="TreeGrafter"/>
</dbReference>
<evidence type="ECO:0000256" key="3">
    <source>
        <dbReference type="ARBA" id="ARBA00023163"/>
    </source>
</evidence>
<dbReference type="GO" id="GO:0000981">
    <property type="term" value="F:DNA-binding transcription factor activity, RNA polymerase II-specific"/>
    <property type="evidence" value="ECO:0007669"/>
    <property type="project" value="TreeGrafter"/>
</dbReference>
<dbReference type="PROSITE" id="PS50217">
    <property type="entry name" value="BZIP"/>
    <property type="match status" value="1"/>
</dbReference>
<dbReference type="PANTHER" id="PTHR23351">
    <property type="entry name" value="FOS TRANSCRIPTION FACTOR-RELATED"/>
    <property type="match status" value="1"/>
</dbReference>
<evidence type="ECO:0000313" key="6">
    <source>
        <dbReference type="EMBL" id="KAK9820897.1"/>
    </source>
</evidence>
<feature type="compositionally biased region" description="Acidic residues" evidence="4">
    <location>
        <begin position="169"/>
        <end position="178"/>
    </location>
</feature>
<dbReference type="InterPro" id="IPR004827">
    <property type="entry name" value="bZIP"/>
</dbReference>
<dbReference type="InterPro" id="IPR046347">
    <property type="entry name" value="bZIP_sf"/>
</dbReference>
<feature type="region of interest" description="Disordered" evidence="4">
    <location>
        <begin position="24"/>
        <end position="56"/>
    </location>
</feature>
<dbReference type="Gene3D" id="1.20.5.170">
    <property type="match status" value="1"/>
</dbReference>
<accession>A0AAW1QHK7</accession>
<feature type="domain" description="BZIP" evidence="5">
    <location>
        <begin position="196"/>
        <end position="259"/>
    </location>
</feature>
<evidence type="ECO:0000256" key="4">
    <source>
        <dbReference type="SAM" id="MobiDB-lite"/>
    </source>
</evidence>